<keyword evidence="5" id="KW-0479">Metal-binding</keyword>
<dbReference type="Ensembl" id="ENSAMXT00000007250.2">
    <property type="protein sequence ID" value="ENSAMXP00000007250.2"/>
    <property type="gene ID" value="ENSAMXG00000007061.2"/>
</dbReference>
<proteinExistence type="inferred from homology"/>
<evidence type="ECO:0000259" key="8">
    <source>
        <dbReference type="Pfam" id="PF13359"/>
    </source>
</evidence>
<organism evidence="9 10">
    <name type="scientific">Astyanax mexicanus</name>
    <name type="common">Blind cave fish</name>
    <name type="synonym">Astyanax fasciatus mexicanus</name>
    <dbReference type="NCBI Taxonomy" id="7994"/>
    <lineage>
        <taxon>Eukaryota</taxon>
        <taxon>Metazoa</taxon>
        <taxon>Chordata</taxon>
        <taxon>Craniata</taxon>
        <taxon>Vertebrata</taxon>
        <taxon>Euteleostomi</taxon>
        <taxon>Actinopterygii</taxon>
        <taxon>Neopterygii</taxon>
        <taxon>Teleostei</taxon>
        <taxon>Ostariophysi</taxon>
        <taxon>Characiformes</taxon>
        <taxon>Characoidei</taxon>
        <taxon>Acestrorhamphidae</taxon>
        <taxon>Acestrorhamphinae</taxon>
        <taxon>Astyanax</taxon>
    </lineage>
</organism>
<sequence>MSFEDFSYLLEKVTPHIQKQDTHMRKAITAKERLSVTLRFLATETFKSLGFQYRIGSTTLSKIVMETCAALHSVLKEDYLKTPTTESEWRDIVKNFLEKWQFPHCLGAVDGKNISIQPPAKSGSMFYNYKSRFSITLMAVVDAHYKFVYACVGTQGRISDGGVFAHSDLRVAMDRGLLHAPPEEPLPNSNITMPYMFIGDEAYPLRPDLMKPYPFRSMNKDQRIYNYRLSRARRVVENAFGILANRFRVFRSTICLEPNKVVTITLACLCLHNFLRQRRSEAYVPPAYVDAEDANHQLVEGAWRREGALQPASMGRARNPSVAAKQQRDALCQYFVSPAGSIPW</sequence>
<evidence type="ECO:0000313" key="10">
    <source>
        <dbReference type="Proteomes" id="UP000018467"/>
    </source>
</evidence>
<evidence type="ECO:0000256" key="4">
    <source>
        <dbReference type="ARBA" id="ARBA00022722"/>
    </source>
</evidence>
<keyword evidence="4" id="KW-0540">Nuclease</keyword>
<evidence type="ECO:0000256" key="3">
    <source>
        <dbReference type="ARBA" id="ARBA00006958"/>
    </source>
</evidence>
<dbReference type="GeneTree" id="ENSGT00940000164115"/>
<keyword evidence="7" id="KW-0539">Nucleus</keyword>
<feature type="domain" description="DDE Tnp4" evidence="8">
    <location>
        <begin position="109"/>
        <end position="273"/>
    </location>
</feature>
<comment type="cofactor">
    <cofactor evidence="1">
        <name>a divalent metal cation</name>
        <dbReference type="ChEBI" id="CHEBI:60240"/>
    </cofactor>
</comment>
<accession>W5KI38</accession>
<dbReference type="eggNOG" id="KOG4585">
    <property type="taxonomic scope" value="Eukaryota"/>
</dbReference>
<evidence type="ECO:0000256" key="1">
    <source>
        <dbReference type="ARBA" id="ARBA00001968"/>
    </source>
</evidence>
<dbReference type="Bgee" id="ENSAMXG00000007061">
    <property type="expression patterns" value="Expressed in heart and 1 other cell type or tissue"/>
</dbReference>
<keyword evidence="10" id="KW-1185">Reference proteome</keyword>
<reference evidence="10" key="1">
    <citation type="submission" date="2013-03" db="EMBL/GenBank/DDBJ databases">
        <authorList>
            <person name="Jeffery W."/>
            <person name="Warren W."/>
            <person name="Wilson R.K."/>
        </authorList>
    </citation>
    <scope>NUCLEOTIDE SEQUENCE</scope>
    <source>
        <strain evidence="10">female</strain>
    </source>
</reference>
<dbReference type="GO" id="GO:0004518">
    <property type="term" value="F:nuclease activity"/>
    <property type="evidence" value="ECO:0007669"/>
    <property type="project" value="UniProtKB-KW"/>
</dbReference>
<evidence type="ECO:0000313" key="9">
    <source>
        <dbReference type="Ensembl" id="ENSAMXP00000007250.2"/>
    </source>
</evidence>
<dbReference type="GO" id="GO:0016787">
    <property type="term" value="F:hydrolase activity"/>
    <property type="evidence" value="ECO:0007669"/>
    <property type="project" value="UniProtKB-KW"/>
</dbReference>
<evidence type="ECO:0000256" key="2">
    <source>
        <dbReference type="ARBA" id="ARBA00004123"/>
    </source>
</evidence>
<evidence type="ECO:0000256" key="6">
    <source>
        <dbReference type="ARBA" id="ARBA00022801"/>
    </source>
</evidence>
<keyword evidence="6" id="KW-0378">Hydrolase</keyword>
<dbReference type="Proteomes" id="UP000018467">
    <property type="component" value="Unassembled WGS sequence"/>
</dbReference>
<dbReference type="InterPro" id="IPR045249">
    <property type="entry name" value="HARBI1-like"/>
</dbReference>
<protein>
    <submittedName>
        <fullName evidence="9">Si:dkey-228l14.1</fullName>
    </submittedName>
</protein>
<reference evidence="10" key="2">
    <citation type="journal article" date="2014" name="Nat. Commun.">
        <title>The cavefish genome reveals candidate genes for eye loss.</title>
        <authorList>
            <person name="McGaugh S.E."/>
            <person name="Gross J.B."/>
            <person name="Aken B."/>
            <person name="Blin M."/>
            <person name="Borowsky R."/>
            <person name="Chalopin D."/>
            <person name="Hinaux H."/>
            <person name="Jeffery W.R."/>
            <person name="Keene A."/>
            <person name="Ma L."/>
            <person name="Minx P."/>
            <person name="Murphy D."/>
            <person name="O'Quin K.E."/>
            <person name="Retaux S."/>
            <person name="Rohner N."/>
            <person name="Searle S.M."/>
            <person name="Stahl B.A."/>
            <person name="Tabin C."/>
            <person name="Volff J.N."/>
            <person name="Yoshizawa M."/>
            <person name="Warren W.C."/>
        </authorList>
    </citation>
    <scope>NUCLEOTIDE SEQUENCE [LARGE SCALE GENOMIC DNA]</scope>
    <source>
        <strain evidence="10">female</strain>
    </source>
</reference>
<name>W5KI38_ASTMX</name>
<dbReference type="PANTHER" id="PTHR22930">
    <property type="match status" value="1"/>
</dbReference>
<dbReference type="PANTHER" id="PTHR22930:SF258">
    <property type="entry name" value="PROTEIN ALP1-LIKE ISOFORM X1"/>
    <property type="match status" value="1"/>
</dbReference>
<dbReference type="InParanoid" id="W5KI38"/>
<dbReference type="GO" id="GO:0005634">
    <property type="term" value="C:nucleus"/>
    <property type="evidence" value="ECO:0007669"/>
    <property type="project" value="UniProtKB-SubCell"/>
</dbReference>
<dbReference type="HOGENOM" id="CLU_018552_6_0_1"/>
<dbReference type="AlphaFoldDB" id="W5KI38"/>
<dbReference type="InterPro" id="IPR027806">
    <property type="entry name" value="HARBI1_dom"/>
</dbReference>
<reference evidence="9" key="4">
    <citation type="submission" date="2025-09" db="UniProtKB">
        <authorList>
            <consortium name="Ensembl"/>
        </authorList>
    </citation>
    <scope>IDENTIFICATION</scope>
</reference>
<dbReference type="Pfam" id="PF13359">
    <property type="entry name" value="DDE_Tnp_4"/>
    <property type="match status" value="1"/>
</dbReference>
<comment type="similarity">
    <text evidence="3">Belongs to the HARBI1 family.</text>
</comment>
<comment type="subcellular location">
    <subcellularLocation>
        <location evidence="2">Nucleus</location>
    </subcellularLocation>
</comment>
<evidence type="ECO:0000256" key="7">
    <source>
        <dbReference type="ARBA" id="ARBA00023242"/>
    </source>
</evidence>
<dbReference type="GO" id="GO:0046872">
    <property type="term" value="F:metal ion binding"/>
    <property type="evidence" value="ECO:0007669"/>
    <property type="project" value="UniProtKB-KW"/>
</dbReference>
<evidence type="ECO:0000256" key="5">
    <source>
        <dbReference type="ARBA" id="ARBA00022723"/>
    </source>
</evidence>
<reference evidence="9" key="3">
    <citation type="submission" date="2025-08" db="UniProtKB">
        <authorList>
            <consortium name="Ensembl"/>
        </authorList>
    </citation>
    <scope>IDENTIFICATION</scope>
</reference>